<evidence type="ECO:0000313" key="1">
    <source>
        <dbReference type="EMBL" id="VTZ66142.1"/>
    </source>
</evidence>
<dbReference type="EMBL" id="CABFNB010000170">
    <property type="protein sequence ID" value="VTZ66142.1"/>
    <property type="molecule type" value="Genomic_DNA"/>
</dbReference>
<proteinExistence type="predicted"/>
<accession>A0A508XCK3</accession>
<gene>
    <name evidence="1" type="ORF">EMEDMD4_980012</name>
</gene>
<name>A0A508XCK3_9HYPH</name>
<sequence length="28" mass="3183">MIIVNLLLVIPREIRAYNSFGMGLKSYA</sequence>
<organism evidence="1">
    <name type="scientific">Sinorhizobium medicae</name>
    <dbReference type="NCBI Taxonomy" id="110321"/>
    <lineage>
        <taxon>Bacteria</taxon>
        <taxon>Pseudomonadati</taxon>
        <taxon>Pseudomonadota</taxon>
        <taxon>Alphaproteobacteria</taxon>
        <taxon>Hyphomicrobiales</taxon>
        <taxon>Rhizobiaceae</taxon>
        <taxon>Sinorhizobium/Ensifer group</taxon>
        <taxon>Sinorhizobium</taxon>
    </lineage>
</organism>
<reference evidence="1" key="1">
    <citation type="submission" date="2019-06" db="EMBL/GenBank/DDBJ databases">
        <authorList>
            <person name="Le Quere A."/>
            <person name="Colella S."/>
        </authorList>
    </citation>
    <scope>NUCLEOTIDE SEQUENCE</scope>
    <source>
        <strain evidence="1">EmedicaeMD41</strain>
    </source>
</reference>
<dbReference type="Proteomes" id="UP000507954">
    <property type="component" value="Unassembled WGS sequence"/>
</dbReference>
<dbReference type="AlphaFoldDB" id="A0A508XCK3"/>
<protein>
    <submittedName>
        <fullName evidence="1">Uncharacterized protein</fullName>
    </submittedName>
</protein>